<dbReference type="PANTHER" id="PTHR43331:SF1">
    <property type="entry name" value="HOMOSERINE DEHYDROGENASE"/>
    <property type="match status" value="1"/>
</dbReference>
<evidence type="ECO:0000256" key="16">
    <source>
        <dbReference type="PIRSR" id="PIRSR000098-1"/>
    </source>
</evidence>
<dbReference type="Gene3D" id="3.30.70.260">
    <property type="match status" value="1"/>
</dbReference>
<feature type="domain" description="ACT" evidence="20">
    <location>
        <begin position="352"/>
        <end position="427"/>
    </location>
</feature>
<dbReference type="Gene3D" id="3.30.360.10">
    <property type="entry name" value="Dihydrodipicolinate Reductase, domain 2"/>
    <property type="match status" value="1"/>
</dbReference>
<dbReference type="GO" id="GO:0046872">
    <property type="term" value="F:metal ion binding"/>
    <property type="evidence" value="ECO:0007669"/>
    <property type="project" value="UniProtKB-KW"/>
</dbReference>
<dbReference type="SUPFAM" id="SSF51735">
    <property type="entry name" value="NAD(P)-binding Rossmann-fold domains"/>
    <property type="match status" value="1"/>
</dbReference>
<dbReference type="FunFam" id="3.40.50.720:FF:000062">
    <property type="entry name" value="Homoserine dehydrogenase"/>
    <property type="match status" value="1"/>
</dbReference>
<keyword evidence="12" id="KW-0520">NAD</keyword>
<evidence type="ECO:0000313" key="21">
    <source>
        <dbReference type="EMBL" id="MBH8594865.1"/>
    </source>
</evidence>
<dbReference type="InterPro" id="IPR045865">
    <property type="entry name" value="ACT-like_dom_sf"/>
</dbReference>
<accession>A0A8I1ACY9</accession>
<dbReference type="InterPro" id="IPR002912">
    <property type="entry name" value="ACT_dom"/>
</dbReference>
<evidence type="ECO:0000256" key="8">
    <source>
        <dbReference type="ARBA" id="ARBA00022697"/>
    </source>
</evidence>
<organism evidence="21 22">
    <name type="scientific">Thermoactinomyces intermedius</name>
    <dbReference type="NCBI Taxonomy" id="2024"/>
    <lineage>
        <taxon>Bacteria</taxon>
        <taxon>Bacillati</taxon>
        <taxon>Bacillota</taxon>
        <taxon>Bacilli</taxon>
        <taxon>Bacillales</taxon>
        <taxon>Thermoactinomycetaceae</taxon>
        <taxon>Thermoactinomyces</taxon>
    </lineage>
</organism>
<dbReference type="Proteomes" id="UP000633619">
    <property type="component" value="Unassembled WGS sequence"/>
</dbReference>
<sequence>MVRQAVKVGLLGLGTVGQGVVRIISDHQQDLYKETGLHVEIDKVLVQDLHKKRETEVNPDQITLHPEEVIENPEIDVVIEVMGGIEPAKEYILTALKRKKHVVTANKDLMALYGAEILRVAQENQCDVYYEASVAGGIPILRALMDSFSSDRIHKIMGVVNGTTNYILSKMSQNKANFENTLSEAQKLGYAEADPSSDVNGWDAAYKMSILSTLGFHIAVHPDEVDVRGITQVTMEDIELGKDLGYELKLLGLAKRDDEKVEVSVQPTFLSRKHPLASIDGVNNAILIEGEAVGETMFYGPGAGSLPTATSVVSDLVTIIRNMKLGVNGQRMVAPYETKRLKTDREKGSKYFLRLVVADERGVLARLTQLFAENHISMEQVIQKPYNGGYRAEIILVTHEAVKADLNRVLASIHQQDGISELKSCYPVLER</sequence>
<name>A0A8I1ACY9_THEIN</name>
<dbReference type="Pfam" id="PF03447">
    <property type="entry name" value="NAD_binding_3"/>
    <property type="match status" value="1"/>
</dbReference>
<dbReference type="RefSeq" id="WP_181732520.1">
    <property type="nucleotide sequence ID" value="NZ_JACEIR010000008.1"/>
</dbReference>
<keyword evidence="14 18" id="KW-0486">Methionine biosynthesis</keyword>
<dbReference type="Pfam" id="PF01842">
    <property type="entry name" value="ACT"/>
    <property type="match status" value="1"/>
</dbReference>
<dbReference type="PROSITE" id="PS51671">
    <property type="entry name" value="ACT"/>
    <property type="match status" value="1"/>
</dbReference>
<protein>
    <recommendedName>
        <fullName evidence="6 18">Homoserine dehydrogenase</fullName>
        <ecNumber evidence="5 18">1.1.1.3</ecNumber>
    </recommendedName>
</protein>
<dbReference type="NCBIfam" id="NF004976">
    <property type="entry name" value="PRK06349.1"/>
    <property type="match status" value="1"/>
</dbReference>
<evidence type="ECO:0000256" key="14">
    <source>
        <dbReference type="ARBA" id="ARBA00023167"/>
    </source>
</evidence>
<keyword evidence="7 18" id="KW-0028">Amino-acid biosynthesis</keyword>
<evidence type="ECO:0000256" key="19">
    <source>
        <dbReference type="RuleBase" id="RU004171"/>
    </source>
</evidence>
<dbReference type="InterPro" id="IPR036291">
    <property type="entry name" value="NAD(P)-bd_dom_sf"/>
</dbReference>
<evidence type="ECO:0000256" key="18">
    <source>
        <dbReference type="RuleBase" id="RU000579"/>
    </source>
</evidence>
<dbReference type="GO" id="GO:0050661">
    <property type="term" value="F:NADP binding"/>
    <property type="evidence" value="ECO:0007669"/>
    <property type="project" value="InterPro"/>
</dbReference>
<dbReference type="InterPro" id="IPR016204">
    <property type="entry name" value="HDH"/>
</dbReference>
<evidence type="ECO:0000256" key="10">
    <source>
        <dbReference type="ARBA" id="ARBA00022857"/>
    </source>
</evidence>
<gene>
    <name evidence="21" type="ORF">I8U20_05920</name>
</gene>
<evidence type="ECO:0000259" key="20">
    <source>
        <dbReference type="PROSITE" id="PS51671"/>
    </source>
</evidence>
<evidence type="ECO:0000256" key="3">
    <source>
        <dbReference type="ARBA" id="ARBA00005062"/>
    </source>
</evidence>
<dbReference type="PROSITE" id="PS01042">
    <property type="entry name" value="HOMOSER_DHGENASE"/>
    <property type="match status" value="1"/>
</dbReference>
<feature type="active site" description="Proton donor" evidence="16">
    <location>
        <position position="207"/>
    </location>
</feature>
<dbReference type="AlphaFoldDB" id="A0A8I1ACY9"/>
<dbReference type="SUPFAM" id="SSF55021">
    <property type="entry name" value="ACT-like"/>
    <property type="match status" value="1"/>
</dbReference>
<comment type="cofactor">
    <cofactor evidence="1">
        <name>a metal cation</name>
        <dbReference type="ChEBI" id="CHEBI:25213"/>
    </cofactor>
</comment>
<dbReference type="InterPro" id="IPR001342">
    <property type="entry name" value="HDH_cat"/>
</dbReference>
<evidence type="ECO:0000256" key="11">
    <source>
        <dbReference type="ARBA" id="ARBA00023002"/>
    </source>
</evidence>
<comment type="caution">
    <text evidence="21">The sequence shown here is derived from an EMBL/GenBank/DDBJ whole genome shotgun (WGS) entry which is preliminary data.</text>
</comment>
<dbReference type="GO" id="GO:0004412">
    <property type="term" value="F:homoserine dehydrogenase activity"/>
    <property type="evidence" value="ECO:0007669"/>
    <property type="project" value="UniProtKB-EC"/>
</dbReference>
<evidence type="ECO:0000256" key="13">
    <source>
        <dbReference type="ARBA" id="ARBA00023053"/>
    </source>
</evidence>
<evidence type="ECO:0000256" key="17">
    <source>
        <dbReference type="PIRSR" id="PIRSR000098-2"/>
    </source>
</evidence>
<evidence type="ECO:0000256" key="12">
    <source>
        <dbReference type="ARBA" id="ARBA00023027"/>
    </source>
</evidence>
<proteinExistence type="inferred from homology"/>
<evidence type="ECO:0000256" key="9">
    <source>
        <dbReference type="ARBA" id="ARBA00022723"/>
    </source>
</evidence>
<dbReference type="GO" id="GO:0009086">
    <property type="term" value="P:methionine biosynthetic process"/>
    <property type="evidence" value="ECO:0007669"/>
    <property type="project" value="UniProtKB-KW"/>
</dbReference>
<dbReference type="EMBL" id="JAECVW010000002">
    <property type="protein sequence ID" value="MBH8594865.1"/>
    <property type="molecule type" value="Genomic_DNA"/>
</dbReference>
<comment type="pathway">
    <text evidence="2 18">Amino-acid biosynthesis; L-threonine biosynthesis; L-threonine from L-aspartate: step 3/5.</text>
</comment>
<evidence type="ECO:0000256" key="15">
    <source>
        <dbReference type="ARBA" id="ARBA00048841"/>
    </source>
</evidence>
<dbReference type="PIRSF" id="PIRSF000098">
    <property type="entry name" value="Homoser_dehydrog"/>
    <property type="match status" value="1"/>
</dbReference>
<keyword evidence="8 18" id="KW-0791">Threonine biosynthesis</keyword>
<comment type="similarity">
    <text evidence="4 19">Belongs to the homoserine dehydrogenase family.</text>
</comment>
<feature type="binding site" evidence="17">
    <location>
        <position position="192"/>
    </location>
    <ligand>
        <name>L-homoserine</name>
        <dbReference type="ChEBI" id="CHEBI:57476"/>
    </ligand>
</feature>
<dbReference type="SUPFAM" id="SSF55347">
    <property type="entry name" value="Glyceraldehyde-3-phosphate dehydrogenase-like, C-terminal domain"/>
    <property type="match status" value="1"/>
</dbReference>
<keyword evidence="22" id="KW-1185">Reference proteome</keyword>
<dbReference type="GO" id="GO:0009088">
    <property type="term" value="P:threonine biosynthetic process"/>
    <property type="evidence" value="ECO:0007669"/>
    <property type="project" value="UniProtKB-UniPathway"/>
</dbReference>
<comment type="pathway">
    <text evidence="3 18">Amino-acid biosynthesis; L-methionine biosynthesis via de novo pathway; L-homoserine from L-aspartate: step 3/3.</text>
</comment>
<comment type="catalytic activity">
    <reaction evidence="15">
        <text>L-homoserine + NADP(+) = L-aspartate 4-semialdehyde + NADPH + H(+)</text>
        <dbReference type="Rhea" id="RHEA:15761"/>
        <dbReference type="ChEBI" id="CHEBI:15378"/>
        <dbReference type="ChEBI" id="CHEBI:57476"/>
        <dbReference type="ChEBI" id="CHEBI:57783"/>
        <dbReference type="ChEBI" id="CHEBI:58349"/>
        <dbReference type="ChEBI" id="CHEBI:537519"/>
        <dbReference type="EC" id="1.1.1.3"/>
    </reaction>
    <physiologicalReaction direction="right-to-left" evidence="15">
        <dbReference type="Rhea" id="RHEA:15763"/>
    </physiologicalReaction>
</comment>
<evidence type="ECO:0000256" key="2">
    <source>
        <dbReference type="ARBA" id="ARBA00005056"/>
    </source>
</evidence>
<dbReference type="InterPro" id="IPR019811">
    <property type="entry name" value="HDH_CS"/>
</dbReference>
<dbReference type="PANTHER" id="PTHR43331">
    <property type="entry name" value="HOMOSERINE DEHYDROGENASE"/>
    <property type="match status" value="1"/>
</dbReference>
<evidence type="ECO:0000256" key="6">
    <source>
        <dbReference type="ARBA" id="ARBA00013376"/>
    </source>
</evidence>
<reference evidence="21 22" key="1">
    <citation type="submission" date="2020-12" db="EMBL/GenBank/DDBJ databases">
        <title>WGS of Thermoactinomyces spp.</title>
        <authorList>
            <person name="Cheng K."/>
        </authorList>
    </citation>
    <scope>NUCLEOTIDE SEQUENCE [LARGE SCALE GENOMIC DNA]</scope>
    <source>
        <strain evidence="22">CICC 10671\DSM 43846</strain>
    </source>
</reference>
<dbReference type="EC" id="1.1.1.3" evidence="5 18"/>
<evidence type="ECO:0000256" key="5">
    <source>
        <dbReference type="ARBA" id="ARBA00013213"/>
    </source>
</evidence>
<dbReference type="Pfam" id="PF00742">
    <property type="entry name" value="Homoserine_dh"/>
    <property type="match status" value="1"/>
</dbReference>
<keyword evidence="10 17" id="KW-0521">NADP</keyword>
<keyword evidence="9" id="KW-0479">Metal-binding</keyword>
<evidence type="ECO:0000256" key="1">
    <source>
        <dbReference type="ARBA" id="ARBA00001920"/>
    </source>
</evidence>
<dbReference type="UniPathway" id="UPA00051">
    <property type="reaction ID" value="UER00465"/>
</dbReference>
<keyword evidence="13" id="KW-0915">Sodium</keyword>
<keyword evidence="11 18" id="KW-0560">Oxidoreductase</keyword>
<dbReference type="CDD" id="cd04881">
    <property type="entry name" value="ACT_HSDH-Hom"/>
    <property type="match status" value="1"/>
</dbReference>
<dbReference type="Gene3D" id="3.40.50.720">
    <property type="entry name" value="NAD(P)-binding Rossmann-like Domain"/>
    <property type="match status" value="1"/>
</dbReference>
<dbReference type="InterPro" id="IPR005106">
    <property type="entry name" value="Asp/hSer_DH_NAD-bd"/>
</dbReference>
<dbReference type="UniPathway" id="UPA00050">
    <property type="reaction ID" value="UER00063"/>
</dbReference>
<evidence type="ECO:0000256" key="7">
    <source>
        <dbReference type="ARBA" id="ARBA00022605"/>
    </source>
</evidence>
<evidence type="ECO:0000256" key="4">
    <source>
        <dbReference type="ARBA" id="ARBA00006753"/>
    </source>
</evidence>
<dbReference type="FunFam" id="3.30.360.10:FF:000005">
    <property type="entry name" value="Homoserine dehydrogenase"/>
    <property type="match status" value="1"/>
</dbReference>
<evidence type="ECO:0000313" key="22">
    <source>
        <dbReference type="Proteomes" id="UP000633619"/>
    </source>
</evidence>
<feature type="binding site" evidence="17">
    <location>
        <position position="107"/>
    </location>
    <ligand>
        <name>NADPH</name>
        <dbReference type="ChEBI" id="CHEBI:57783"/>
    </ligand>
</feature>